<dbReference type="Pfam" id="PF01551">
    <property type="entry name" value="Peptidase_M23"/>
    <property type="match status" value="1"/>
</dbReference>
<evidence type="ECO:0000259" key="2">
    <source>
        <dbReference type="Pfam" id="PF01551"/>
    </source>
</evidence>
<feature type="domain" description="M23ase beta-sheet core" evidence="2">
    <location>
        <begin position="1191"/>
        <end position="1296"/>
    </location>
</feature>
<dbReference type="EMBL" id="JAOZEW010000001">
    <property type="protein sequence ID" value="MCV9926375.1"/>
    <property type="molecule type" value="Genomic_DNA"/>
</dbReference>
<proteinExistence type="predicted"/>
<feature type="compositionally biased region" description="Low complexity" evidence="1">
    <location>
        <begin position="74"/>
        <end position="93"/>
    </location>
</feature>
<comment type="caution">
    <text evidence="3">The sequence shown here is derived from an EMBL/GenBank/DDBJ whole genome shotgun (WGS) entry which is preliminary data.</text>
</comment>
<dbReference type="CDD" id="cd12797">
    <property type="entry name" value="M23_peptidase"/>
    <property type="match status" value="1"/>
</dbReference>
<dbReference type="GO" id="GO:0004222">
    <property type="term" value="F:metalloendopeptidase activity"/>
    <property type="evidence" value="ECO:0007669"/>
    <property type="project" value="TreeGrafter"/>
</dbReference>
<sequence length="1316" mass="147831">MSKKAIHNFNLSIQNSADIKSSEELTKAIIKELTKVSKEMSQQKDIVQEWQEQKNQKATAVTNNYSSLTEGGATDTITETNNKTVTSTSNTPSGSEGTISNHNGLTGTISSETTSASNALIGGGVADITGRATMTSNASNSTTSLTLEAKNNTLNFGNGITTQTYANVAGQQTLTVPQMLQTNSSEPTIEALKEKIKKKIEAASIANNITEKEYWKNISKAFEGGATAQDFYGKPNDTLFTEMYAALQQVNQVVASQNFDWESVRKRMIESIDHNILKGEISSNNRIRWELIKKQLNDDTINVANLFERYDELFLLLKVVEGLDNLPSTITIITRTKIYPNLSADKVYAEIGKEAIYVRLKQVSETNLDGSGVNKGAVKIKNTKQTSFIAGESLEFFVDEAFINQKGNPKENINWVVYNSDTKKENIFKNEGTSFSYNFDMPGKYRIDAYGKNHTIKQKKNLDTATFIELKIVAQQILITPPANAKAEFIRSFAEEKPFKISLNNTAVKTLNPVKLYFQVETITANKITKISEEQELDSTGIIKLAMPDLGEYKIKVISKDQYALAQEFKTSVIKNEVTNIGLAENTSSNNIFLLGIQNKKITLETKKFKINPPTDNEKEDVRWMVYDSNNKPYLRPDDVLFTEKNSPQKKYIHKWNSFTMHIPQKEGNYTVEAYSDSKKSTNSGCIYKIEVKQPEITEAHWAWSGGSKKVTSGFSGESNYIQAQIPHYENQTVRVYFYLNNAKTNHYIDTKTNGKGEIFEEVKFDVSFQKAIGFKSEKNAKIGFKLLGIQNSKPYLFKVPVNYKSDTILSVTTDKKILDVYFTYDGSRVREEDEVPFGKKGAIVTLVAKTQNMVGEEIELTAHKVGEEPSFNNKAKVSSEGVAMISFTLMNLNKKLKEGSKIKYYAGVEGYSTKHLANKVLVMIVGEASKGKKMANLTWGSKVTKEFREKVIEICEDLWPKNTMEMANGLMAVMYRETRGTFAANQMSGYKSLIPRGEMTKVHFENINKETGKMGSRAIGLIQFTQVALVAMGEFENGKGFDKLHTLKLEYANMTDIDQLEKVKKYFKKVARLPRVPEDIYVAVFSPEFVGKESTDTLYKKGTDSYKQNPGLDKDDNGIQKRELTVKYFESLKEGNKKANIASVNIKMNSEKKLNLKWHNPLDIMELRGWYTETQWTPEKSDWHGRTGGKHDGLDLYAPVKTKLYACIDGIIRDPYVSGTYGNTVTIEGIYNGETYFFFYAHLNQPVKFSDGDSIKAGDPIGETGQTGNARSLTAKQTHLHFEVKSKKTRTGNKVDPNIITELTFNKTPDKNTQK</sequence>
<evidence type="ECO:0000313" key="3">
    <source>
        <dbReference type="EMBL" id="MCV9926375.1"/>
    </source>
</evidence>
<protein>
    <submittedName>
        <fullName evidence="3">M23 family metallopeptidase</fullName>
    </submittedName>
</protein>
<reference evidence="3" key="1">
    <citation type="submission" date="2022-10" db="EMBL/GenBank/DDBJ databases">
        <title>Two novel species of Flavobacterium.</title>
        <authorList>
            <person name="Liu Q."/>
            <person name="Xin Y.-H."/>
        </authorList>
    </citation>
    <scope>NUCLEOTIDE SEQUENCE</scope>
    <source>
        <strain evidence="3">LS1R49</strain>
    </source>
</reference>
<accession>A0A9X2ZA52</accession>
<dbReference type="PANTHER" id="PTHR21666:SF270">
    <property type="entry name" value="MUREIN HYDROLASE ACTIVATOR ENVC"/>
    <property type="match status" value="1"/>
</dbReference>
<feature type="region of interest" description="Disordered" evidence="1">
    <location>
        <begin position="66"/>
        <end position="101"/>
    </location>
</feature>
<organism evidence="3 4">
    <name type="scientific">Flavobacterium shii</name>
    <dbReference type="NCBI Taxonomy" id="2987687"/>
    <lineage>
        <taxon>Bacteria</taxon>
        <taxon>Pseudomonadati</taxon>
        <taxon>Bacteroidota</taxon>
        <taxon>Flavobacteriia</taxon>
        <taxon>Flavobacteriales</taxon>
        <taxon>Flavobacteriaceae</taxon>
        <taxon>Flavobacterium</taxon>
    </lineage>
</organism>
<name>A0A9X2ZA52_9FLAO</name>
<evidence type="ECO:0000256" key="1">
    <source>
        <dbReference type="SAM" id="MobiDB-lite"/>
    </source>
</evidence>
<keyword evidence="4" id="KW-1185">Reference proteome</keyword>
<dbReference type="RefSeq" id="WP_264204573.1">
    <property type="nucleotide sequence ID" value="NZ_JAOZEW010000001.1"/>
</dbReference>
<dbReference type="InterPro" id="IPR011055">
    <property type="entry name" value="Dup_hybrid_motif"/>
</dbReference>
<dbReference type="Gene3D" id="2.70.70.10">
    <property type="entry name" value="Glucose Permease (Domain IIA)"/>
    <property type="match status" value="1"/>
</dbReference>
<dbReference type="InterPro" id="IPR050570">
    <property type="entry name" value="Cell_wall_metabolism_enzyme"/>
</dbReference>
<dbReference type="SUPFAM" id="SSF51261">
    <property type="entry name" value="Duplicated hybrid motif"/>
    <property type="match status" value="1"/>
</dbReference>
<dbReference type="InterPro" id="IPR016047">
    <property type="entry name" value="M23ase_b-sheet_dom"/>
</dbReference>
<dbReference type="Proteomes" id="UP001151079">
    <property type="component" value="Unassembled WGS sequence"/>
</dbReference>
<evidence type="ECO:0000313" key="4">
    <source>
        <dbReference type="Proteomes" id="UP001151079"/>
    </source>
</evidence>
<gene>
    <name evidence="3" type="ORF">OIU83_01830</name>
</gene>
<dbReference type="PANTHER" id="PTHR21666">
    <property type="entry name" value="PEPTIDASE-RELATED"/>
    <property type="match status" value="1"/>
</dbReference>